<evidence type="ECO:0000256" key="7">
    <source>
        <dbReference type="SAM" id="Phobius"/>
    </source>
</evidence>
<evidence type="ECO:0000259" key="8">
    <source>
        <dbReference type="Pfam" id="PF00999"/>
    </source>
</evidence>
<feature type="transmembrane region" description="Helical" evidence="7">
    <location>
        <begin position="87"/>
        <end position="107"/>
    </location>
</feature>
<evidence type="ECO:0000256" key="1">
    <source>
        <dbReference type="ARBA" id="ARBA00004141"/>
    </source>
</evidence>
<feature type="domain" description="Cation/H+ exchanger transmembrane" evidence="8">
    <location>
        <begin position="15"/>
        <end position="375"/>
    </location>
</feature>
<evidence type="ECO:0000259" key="9">
    <source>
        <dbReference type="Pfam" id="PF02254"/>
    </source>
</evidence>
<evidence type="ECO:0000256" key="2">
    <source>
        <dbReference type="ARBA" id="ARBA00005551"/>
    </source>
</evidence>
<feature type="transmembrane region" description="Helical" evidence="7">
    <location>
        <begin position="271"/>
        <end position="290"/>
    </location>
</feature>
<evidence type="ECO:0000256" key="6">
    <source>
        <dbReference type="ARBA" id="ARBA00023136"/>
    </source>
</evidence>
<comment type="similarity">
    <text evidence="2">Belongs to the monovalent cation:proton antiporter 2 (CPA2) transporter (TC 2.A.37) family.</text>
</comment>
<dbReference type="Gene3D" id="1.20.1530.20">
    <property type="match status" value="1"/>
</dbReference>
<proteinExistence type="inferred from homology"/>
<evidence type="ECO:0000313" key="11">
    <source>
        <dbReference type="Proteomes" id="UP000230177"/>
    </source>
</evidence>
<dbReference type="SUPFAM" id="SSF51735">
    <property type="entry name" value="NAD(P)-binding Rossmann-fold domains"/>
    <property type="match status" value="1"/>
</dbReference>
<keyword evidence="4 7" id="KW-0812">Transmembrane</keyword>
<sequence length="457" mass="49732">MPDTVLAFNLLAILILALIGGLIAKKIRQPLILGYVLSGILLGGLIIRTAQGQQAIGSLAEIGVALLMFSIGVEFSFSRLSKVRNIAFWGALIQILLTILFGVVVFPKFGFDFYTSLFLGSCFSLSSTAIVTKILAEKGELDTLPGEIMIGWLLVQDLAVLPMVLILPQIFALGSLGLSNILLTIGKIIFLLGLCLVLGRALIPRLMDKVAAVNSREILILTVVTLCLLSAFGTSVLGLSFALGAFLAGILISESAQNHAVFSEIRPLRDVFSIVFFVSLGLMLTPSFFLANLRLILGLALMIISVKFVICLIVSLFLGYHFKVSFLVAAGLVQIGEFSFVLGRLGLGQNLISTETYSLIISVALVTITLTPFIFNWAPKIYRYLIKSRFRPYLLKNDCGSLGDQLQLENHIVICGYGRVGGWLGRALMLCQIPFVVVDYNHEVVKDLRNKGVPVVY</sequence>
<dbReference type="Pfam" id="PF00999">
    <property type="entry name" value="Na_H_Exchanger"/>
    <property type="match status" value="1"/>
</dbReference>
<feature type="non-terminal residue" evidence="10">
    <location>
        <position position="457"/>
    </location>
</feature>
<feature type="transmembrane region" description="Helical" evidence="7">
    <location>
        <begin position="148"/>
        <end position="171"/>
    </location>
</feature>
<dbReference type="Pfam" id="PF02254">
    <property type="entry name" value="TrkA_N"/>
    <property type="match status" value="1"/>
</dbReference>
<evidence type="ECO:0000256" key="3">
    <source>
        <dbReference type="ARBA" id="ARBA00022448"/>
    </source>
</evidence>
<feature type="domain" description="RCK N-terminal" evidence="9">
    <location>
        <begin position="412"/>
        <end position="457"/>
    </location>
</feature>
<keyword evidence="5 7" id="KW-1133">Transmembrane helix</keyword>
<dbReference type="AlphaFoldDB" id="A0A2M7UAZ4"/>
<dbReference type="GO" id="GO:0015297">
    <property type="term" value="F:antiporter activity"/>
    <property type="evidence" value="ECO:0007669"/>
    <property type="project" value="InterPro"/>
</dbReference>
<name>A0A2M7UAZ4_9BACT</name>
<feature type="transmembrane region" description="Helical" evidence="7">
    <location>
        <begin position="359"/>
        <end position="378"/>
    </location>
</feature>
<dbReference type="InterPro" id="IPR006153">
    <property type="entry name" value="Cation/H_exchanger_TM"/>
</dbReference>
<dbReference type="PANTHER" id="PTHR42751:SF3">
    <property type="entry name" value="SODIUM_GLUTAMATE SYMPORTER"/>
    <property type="match status" value="1"/>
</dbReference>
<dbReference type="GO" id="GO:0016020">
    <property type="term" value="C:membrane"/>
    <property type="evidence" value="ECO:0007669"/>
    <property type="project" value="UniProtKB-SubCell"/>
</dbReference>
<dbReference type="EMBL" id="PFOE01000041">
    <property type="protein sequence ID" value="PIZ68387.1"/>
    <property type="molecule type" value="Genomic_DNA"/>
</dbReference>
<feature type="transmembrane region" description="Helical" evidence="7">
    <location>
        <begin position="326"/>
        <end position="347"/>
    </location>
</feature>
<gene>
    <name evidence="10" type="ORF">COY13_01370</name>
</gene>
<dbReference type="Proteomes" id="UP000230177">
    <property type="component" value="Unassembled WGS sequence"/>
</dbReference>
<accession>A0A2M7UAZ4</accession>
<feature type="transmembrane region" description="Helical" evidence="7">
    <location>
        <begin position="56"/>
        <end position="75"/>
    </location>
</feature>
<evidence type="ECO:0000313" key="10">
    <source>
        <dbReference type="EMBL" id="PIZ68387.1"/>
    </source>
</evidence>
<evidence type="ECO:0000256" key="5">
    <source>
        <dbReference type="ARBA" id="ARBA00022989"/>
    </source>
</evidence>
<organism evidence="10 11">
    <name type="scientific">Candidatus Roizmanbacteria bacterium CG_4_10_14_0_2_um_filter_36_35</name>
    <dbReference type="NCBI Taxonomy" id="1974822"/>
    <lineage>
        <taxon>Bacteria</taxon>
        <taxon>Candidatus Roizmaniibacteriota</taxon>
    </lineage>
</organism>
<dbReference type="GO" id="GO:1902600">
    <property type="term" value="P:proton transmembrane transport"/>
    <property type="evidence" value="ECO:0007669"/>
    <property type="project" value="InterPro"/>
</dbReference>
<keyword evidence="6 7" id="KW-0472">Membrane</keyword>
<feature type="transmembrane region" description="Helical" evidence="7">
    <location>
        <begin position="6"/>
        <end position="24"/>
    </location>
</feature>
<dbReference type="InterPro" id="IPR036291">
    <property type="entry name" value="NAD(P)-bd_dom_sf"/>
</dbReference>
<evidence type="ECO:0000256" key="4">
    <source>
        <dbReference type="ARBA" id="ARBA00022692"/>
    </source>
</evidence>
<reference evidence="11" key="1">
    <citation type="submission" date="2017-09" db="EMBL/GenBank/DDBJ databases">
        <title>Depth-based differentiation of microbial function through sediment-hosted aquifers and enrichment of novel symbionts in the deep terrestrial subsurface.</title>
        <authorList>
            <person name="Probst A.J."/>
            <person name="Ladd B."/>
            <person name="Jarett J.K."/>
            <person name="Geller-Mcgrath D.E."/>
            <person name="Sieber C.M.K."/>
            <person name="Emerson J.B."/>
            <person name="Anantharaman K."/>
            <person name="Thomas B.C."/>
            <person name="Malmstrom R."/>
            <person name="Stieglmeier M."/>
            <person name="Klingl A."/>
            <person name="Woyke T."/>
            <person name="Ryan C.M."/>
            <person name="Banfield J.F."/>
        </authorList>
    </citation>
    <scope>NUCLEOTIDE SEQUENCE [LARGE SCALE GENOMIC DNA]</scope>
</reference>
<dbReference type="GO" id="GO:0006813">
    <property type="term" value="P:potassium ion transport"/>
    <property type="evidence" value="ECO:0007669"/>
    <property type="project" value="InterPro"/>
</dbReference>
<feature type="transmembrane region" description="Helical" evidence="7">
    <location>
        <begin position="31"/>
        <end position="50"/>
    </location>
</feature>
<protein>
    <submittedName>
        <fullName evidence="10">Portal protein</fullName>
    </submittedName>
</protein>
<dbReference type="InterPro" id="IPR038770">
    <property type="entry name" value="Na+/solute_symporter_sf"/>
</dbReference>
<feature type="transmembrane region" description="Helical" evidence="7">
    <location>
        <begin position="177"/>
        <end position="198"/>
    </location>
</feature>
<dbReference type="PANTHER" id="PTHR42751">
    <property type="entry name" value="SODIUM/HYDROGEN EXCHANGER FAMILY/TRKA DOMAIN PROTEIN"/>
    <property type="match status" value="1"/>
</dbReference>
<dbReference type="Gene3D" id="3.40.50.720">
    <property type="entry name" value="NAD(P)-binding Rossmann-like Domain"/>
    <property type="match status" value="1"/>
</dbReference>
<dbReference type="InterPro" id="IPR003148">
    <property type="entry name" value="RCK_N"/>
</dbReference>
<feature type="transmembrane region" description="Helical" evidence="7">
    <location>
        <begin position="218"/>
        <end position="251"/>
    </location>
</feature>
<comment type="caution">
    <text evidence="10">The sequence shown here is derived from an EMBL/GenBank/DDBJ whole genome shotgun (WGS) entry which is preliminary data.</text>
</comment>
<keyword evidence="3" id="KW-0813">Transport</keyword>
<feature type="transmembrane region" description="Helical" evidence="7">
    <location>
        <begin position="297"/>
        <end position="320"/>
    </location>
</feature>
<comment type="subcellular location">
    <subcellularLocation>
        <location evidence="1">Membrane</location>
        <topology evidence="1">Multi-pass membrane protein</topology>
    </subcellularLocation>
</comment>